<dbReference type="AlphaFoldDB" id="A0A7V8UTH5"/>
<comment type="similarity">
    <text evidence="1">Belongs to the NAD(P)-dependent epimerase/dehydratase family. SDR39U1 subfamily.</text>
</comment>
<name>A0A7V8UTH5_9CORY</name>
<dbReference type="InterPro" id="IPR001509">
    <property type="entry name" value="Epimerase_deHydtase"/>
</dbReference>
<dbReference type="Gene3D" id="3.30.530.20">
    <property type="match status" value="1"/>
</dbReference>
<protein>
    <submittedName>
        <fullName evidence="4">TIGR01777 family protein</fullName>
    </submittedName>
</protein>
<dbReference type="PANTHER" id="PTHR11092:SF0">
    <property type="entry name" value="EPIMERASE FAMILY PROTEIN SDR39U1"/>
    <property type="match status" value="1"/>
</dbReference>
<dbReference type="PANTHER" id="PTHR11092">
    <property type="entry name" value="SUGAR NUCLEOTIDE EPIMERASE RELATED"/>
    <property type="match status" value="1"/>
</dbReference>
<evidence type="ECO:0000313" key="4">
    <source>
        <dbReference type="EMBL" id="MBA1837017.1"/>
    </source>
</evidence>
<gene>
    <name evidence="4" type="ORF">HMA55_03715</name>
</gene>
<keyword evidence="5" id="KW-1185">Reference proteome</keyword>
<evidence type="ECO:0000259" key="2">
    <source>
        <dbReference type="Pfam" id="PF01370"/>
    </source>
</evidence>
<dbReference type="CDD" id="cd07820">
    <property type="entry name" value="SRPBCC_3"/>
    <property type="match status" value="1"/>
</dbReference>
<sequence length="443" mass="47712">MGIHAAYTLPFPREDVWRWHTRPGAVTRLTPGFLPMRVEREAASIRNGTTVFSLPAGQRWVAKHLDDGYVAGHRFTDVAANQPLRAATQWRHEHRFEDAGETTLLIDDVSATIPEAILQPAWAYRQRQLLEDLSFISSLPAVEPKTVAMTGSSGLVGTHLRAQLTTAGHTVVPLVRGEAGPGERHWDMDDPAPDLLNGVDGVIHLAGESIMGRFTEEKKRKIRDSRVEPTRKLARLAAESGVEVFVGASAVGYYGTNAGSFPHTEDDRPGEGFLAEVCDAWEDAANAQGIRTVNIRTGLALSGAGGLLPVLKASVNAGLTAQFGSGEFWMSWVALDDLTDLYTRALLDETVSGPVNATAPEPVTNAEMSAALAELLHRPNVLAIPTFGPKLLLGSEGAHELALADQRAVPAAAAARGWAFRYPTVDAALRHELGKEQLLVSQA</sequence>
<accession>A0A7V8UTH5</accession>
<organism evidence="4 5">
    <name type="scientific">Corynebacterium wankanglinii</name>
    <dbReference type="NCBI Taxonomy" id="2735136"/>
    <lineage>
        <taxon>Bacteria</taxon>
        <taxon>Bacillati</taxon>
        <taxon>Actinomycetota</taxon>
        <taxon>Actinomycetes</taxon>
        <taxon>Mycobacteriales</taxon>
        <taxon>Corynebacteriaceae</taxon>
        <taxon>Corynebacterium</taxon>
    </lineage>
</organism>
<dbReference type="Gene3D" id="3.40.50.720">
    <property type="entry name" value="NAD(P)-binding Rossmann-like Domain"/>
    <property type="match status" value="1"/>
</dbReference>
<evidence type="ECO:0000259" key="3">
    <source>
        <dbReference type="Pfam" id="PF08338"/>
    </source>
</evidence>
<dbReference type="Pfam" id="PF08338">
    <property type="entry name" value="DUF1731"/>
    <property type="match status" value="1"/>
</dbReference>
<dbReference type="InterPro" id="IPR036291">
    <property type="entry name" value="NAD(P)-bd_dom_sf"/>
</dbReference>
<evidence type="ECO:0000313" key="5">
    <source>
        <dbReference type="Proteomes" id="UP000577408"/>
    </source>
</evidence>
<proteinExistence type="inferred from homology"/>
<dbReference type="RefSeq" id="WP_181191735.1">
    <property type="nucleotide sequence ID" value="NZ_JABFED010000002.1"/>
</dbReference>
<dbReference type="NCBIfam" id="TIGR01777">
    <property type="entry name" value="yfcH"/>
    <property type="match status" value="1"/>
</dbReference>
<dbReference type="EMBL" id="JABFED010000002">
    <property type="protein sequence ID" value="MBA1837017.1"/>
    <property type="molecule type" value="Genomic_DNA"/>
</dbReference>
<dbReference type="SUPFAM" id="SSF51735">
    <property type="entry name" value="NAD(P)-binding Rossmann-fold domains"/>
    <property type="match status" value="1"/>
</dbReference>
<dbReference type="Proteomes" id="UP000577408">
    <property type="component" value="Unassembled WGS sequence"/>
</dbReference>
<evidence type="ECO:0000256" key="1">
    <source>
        <dbReference type="ARBA" id="ARBA00009353"/>
    </source>
</evidence>
<feature type="domain" description="NAD-dependent epimerase/dehydratase" evidence="2">
    <location>
        <begin position="148"/>
        <end position="348"/>
    </location>
</feature>
<comment type="caution">
    <text evidence="4">The sequence shown here is derived from an EMBL/GenBank/DDBJ whole genome shotgun (WGS) entry which is preliminary data.</text>
</comment>
<dbReference type="SUPFAM" id="SSF55961">
    <property type="entry name" value="Bet v1-like"/>
    <property type="match status" value="1"/>
</dbReference>
<feature type="domain" description="DUF1731" evidence="3">
    <location>
        <begin position="384"/>
        <end position="431"/>
    </location>
</feature>
<dbReference type="InterPro" id="IPR010099">
    <property type="entry name" value="SDR39U1"/>
</dbReference>
<dbReference type="InterPro" id="IPR023393">
    <property type="entry name" value="START-like_dom_sf"/>
</dbReference>
<dbReference type="Pfam" id="PF01370">
    <property type="entry name" value="Epimerase"/>
    <property type="match status" value="1"/>
</dbReference>
<dbReference type="InterPro" id="IPR013549">
    <property type="entry name" value="DUF1731"/>
</dbReference>
<reference evidence="4 5" key="1">
    <citation type="submission" date="2020-05" db="EMBL/GenBank/DDBJ databases">
        <title>Descriptions of Corynebacterium xxxx sp. nov., Corynebacterium yyyy sp. nov. and Corynebacterium zzzz sp. nov.</title>
        <authorList>
            <person name="Zhang G."/>
        </authorList>
    </citation>
    <scope>NUCLEOTIDE SEQUENCE [LARGE SCALE GENOMIC DNA]</scope>
    <source>
        <strain evidence="5">zg-913</strain>
    </source>
</reference>